<name>A0A0G1UHP8_UNCKA</name>
<keyword evidence="1" id="KW-0378">Hydrolase</keyword>
<dbReference type="SUPFAM" id="SSF50630">
    <property type="entry name" value="Acid proteases"/>
    <property type="match status" value="1"/>
</dbReference>
<dbReference type="InterPro" id="IPR021109">
    <property type="entry name" value="Peptidase_aspartic_dom_sf"/>
</dbReference>
<dbReference type="Gene3D" id="2.40.70.10">
    <property type="entry name" value="Acid Proteases"/>
    <property type="match status" value="1"/>
</dbReference>
<evidence type="ECO:0000313" key="4">
    <source>
        <dbReference type="Proteomes" id="UP000034684"/>
    </source>
</evidence>
<dbReference type="PROSITE" id="PS50175">
    <property type="entry name" value="ASP_PROT_RETROV"/>
    <property type="match status" value="1"/>
</dbReference>
<dbReference type="GO" id="GO:0004190">
    <property type="term" value="F:aspartic-type endopeptidase activity"/>
    <property type="evidence" value="ECO:0007669"/>
    <property type="project" value="InterPro"/>
</dbReference>
<accession>A0A0G1UHP8</accession>
<evidence type="ECO:0000313" key="3">
    <source>
        <dbReference type="EMBL" id="KKU57240.1"/>
    </source>
</evidence>
<dbReference type="Proteomes" id="UP000034684">
    <property type="component" value="Unassembled WGS sequence"/>
</dbReference>
<proteinExistence type="predicted"/>
<protein>
    <recommendedName>
        <fullName evidence="2">Peptidase A2 domain-containing protein</fullName>
    </recommendedName>
</protein>
<evidence type="ECO:0000256" key="1">
    <source>
        <dbReference type="ARBA" id="ARBA00022801"/>
    </source>
</evidence>
<dbReference type="Pfam" id="PF13650">
    <property type="entry name" value="Asp_protease_2"/>
    <property type="match status" value="1"/>
</dbReference>
<dbReference type="EMBL" id="LCNN01000017">
    <property type="protein sequence ID" value="KKU57240.1"/>
    <property type="molecule type" value="Genomic_DNA"/>
</dbReference>
<evidence type="ECO:0000259" key="2">
    <source>
        <dbReference type="PROSITE" id="PS50175"/>
    </source>
</evidence>
<feature type="domain" description="Peptidase A2" evidence="2">
    <location>
        <begin position="22"/>
        <end position="104"/>
    </location>
</feature>
<dbReference type="InterPro" id="IPR001995">
    <property type="entry name" value="Peptidase_A2_cat"/>
</dbReference>
<dbReference type="AlphaFoldDB" id="A0A0G1UHP8"/>
<dbReference type="GO" id="GO:0006508">
    <property type="term" value="P:proteolysis"/>
    <property type="evidence" value="ECO:0007669"/>
    <property type="project" value="InterPro"/>
</dbReference>
<organism evidence="3 4">
    <name type="scientific">candidate division WWE3 bacterium GW2011_GWB1_47_11</name>
    <dbReference type="NCBI Taxonomy" id="1619117"/>
    <lineage>
        <taxon>Bacteria</taxon>
        <taxon>Katanobacteria</taxon>
    </lineage>
</organism>
<sequence>MGITKLGLSITNPKNELNYQHLTFLIDSGAMYSVVPEAVLEKLNIKVQRKEKFSLMDGSVVERALGELRFQYKNRKGTAPVIFGKDKDLTILGITALEVMGYGLNPLEGKLTELKLTW</sequence>
<comment type="caution">
    <text evidence="3">The sequence shown here is derived from an EMBL/GenBank/DDBJ whole genome shotgun (WGS) entry which is preliminary data.</text>
</comment>
<reference evidence="3 4" key="1">
    <citation type="journal article" date="2015" name="Nature">
        <title>rRNA introns, odd ribosomes, and small enigmatic genomes across a large radiation of phyla.</title>
        <authorList>
            <person name="Brown C.T."/>
            <person name="Hug L.A."/>
            <person name="Thomas B.C."/>
            <person name="Sharon I."/>
            <person name="Castelle C.J."/>
            <person name="Singh A."/>
            <person name="Wilkins M.J."/>
            <person name="Williams K.H."/>
            <person name="Banfield J.F."/>
        </authorList>
    </citation>
    <scope>NUCLEOTIDE SEQUENCE [LARGE SCALE GENOMIC DNA]</scope>
</reference>
<gene>
    <name evidence="3" type="ORF">UX79_C0017G0004</name>
</gene>